<evidence type="ECO:0000313" key="6">
    <source>
        <dbReference type="EMBL" id="KAK9892632.1"/>
    </source>
</evidence>
<organism evidence="6 7">
    <name type="scientific">Henosepilachna vigintioctopunctata</name>
    <dbReference type="NCBI Taxonomy" id="420089"/>
    <lineage>
        <taxon>Eukaryota</taxon>
        <taxon>Metazoa</taxon>
        <taxon>Ecdysozoa</taxon>
        <taxon>Arthropoda</taxon>
        <taxon>Hexapoda</taxon>
        <taxon>Insecta</taxon>
        <taxon>Pterygota</taxon>
        <taxon>Neoptera</taxon>
        <taxon>Endopterygota</taxon>
        <taxon>Coleoptera</taxon>
        <taxon>Polyphaga</taxon>
        <taxon>Cucujiformia</taxon>
        <taxon>Coccinelloidea</taxon>
        <taxon>Coccinellidae</taxon>
        <taxon>Epilachninae</taxon>
        <taxon>Epilachnini</taxon>
        <taxon>Henosepilachna</taxon>
    </lineage>
</organism>
<sequence>MSHSDSEVRTEDTDRKGKLTALFKAKIRHGIVKHRSNQTSTANIKHRLKPILLEFRLISCVNTNNEDEVRRLLALGVSANTIDIQLRSALHIAVTRGYKEIVRLLLHYGADPNKRDMIQNTPLHLAACANNFSIISMLLDAGADVDSVDMNGRHPLQLAKSKLQILHKCWMQGDIEMIKFRSEIQDVINLMISVKHARERNLKVKSEDTSDVMKLTINNLENMKLTMNSDKVDNMEHQMSQLLNGLQNFQIT</sequence>
<feature type="repeat" description="ANK" evidence="5">
    <location>
        <begin position="85"/>
        <end position="117"/>
    </location>
</feature>
<dbReference type="SMART" id="SM00248">
    <property type="entry name" value="ANK"/>
    <property type="match status" value="3"/>
</dbReference>
<dbReference type="InterPro" id="IPR002110">
    <property type="entry name" value="Ankyrin_rpt"/>
</dbReference>
<keyword evidence="1" id="KW-0677">Repeat</keyword>
<name>A0AAW1VAC7_9CUCU</name>
<reference evidence="6 7" key="1">
    <citation type="submission" date="2023-03" db="EMBL/GenBank/DDBJ databases">
        <title>Genome insight into feeding habits of ladybird beetles.</title>
        <authorList>
            <person name="Li H.-S."/>
            <person name="Huang Y.-H."/>
            <person name="Pang H."/>
        </authorList>
    </citation>
    <scope>NUCLEOTIDE SEQUENCE [LARGE SCALE GENOMIC DNA]</scope>
    <source>
        <strain evidence="6">SYSU_2023b</strain>
        <tissue evidence="6">Whole body</tissue>
    </source>
</reference>
<comment type="caution">
    <text evidence="6">The sequence shown here is derived from an EMBL/GenBank/DDBJ whole genome shotgun (WGS) entry which is preliminary data.</text>
</comment>
<evidence type="ECO:0000256" key="3">
    <source>
        <dbReference type="ARBA" id="ARBA00037385"/>
    </source>
</evidence>
<proteinExistence type="predicted"/>
<evidence type="ECO:0000256" key="5">
    <source>
        <dbReference type="PROSITE-ProRule" id="PRU00023"/>
    </source>
</evidence>
<evidence type="ECO:0000313" key="7">
    <source>
        <dbReference type="Proteomes" id="UP001431783"/>
    </source>
</evidence>
<dbReference type="Proteomes" id="UP001431783">
    <property type="component" value="Unassembled WGS sequence"/>
</dbReference>
<evidence type="ECO:0000256" key="2">
    <source>
        <dbReference type="ARBA" id="ARBA00023043"/>
    </source>
</evidence>
<dbReference type="AlphaFoldDB" id="A0AAW1VAC7"/>
<dbReference type="Gene3D" id="1.25.40.20">
    <property type="entry name" value="Ankyrin repeat-containing domain"/>
    <property type="match status" value="2"/>
</dbReference>
<feature type="repeat" description="ANK" evidence="5">
    <location>
        <begin position="118"/>
        <end position="150"/>
    </location>
</feature>
<dbReference type="PROSITE" id="PS50088">
    <property type="entry name" value="ANK_REPEAT"/>
    <property type="match status" value="2"/>
</dbReference>
<keyword evidence="7" id="KW-1185">Reference proteome</keyword>
<gene>
    <name evidence="6" type="ORF">WA026_021010</name>
</gene>
<dbReference type="InterPro" id="IPR036770">
    <property type="entry name" value="Ankyrin_rpt-contain_sf"/>
</dbReference>
<comment type="function">
    <text evidence="3">Plays an important role in regulating intracellular signaling events associated with erythroid terminal differentiation.</text>
</comment>
<dbReference type="PANTHER" id="PTHR24197">
    <property type="entry name" value="ANKYRIN REPEAT DOMAIN-CONTAINING PROTEIN 61"/>
    <property type="match status" value="1"/>
</dbReference>
<dbReference type="Pfam" id="PF00023">
    <property type="entry name" value="Ank"/>
    <property type="match status" value="1"/>
</dbReference>
<dbReference type="PROSITE" id="PS50297">
    <property type="entry name" value="ANK_REP_REGION"/>
    <property type="match status" value="2"/>
</dbReference>
<accession>A0AAW1VAC7</accession>
<dbReference type="PANTHER" id="PTHR24197:SF44">
    <property type="entry name" value="ANKYRIN REPEAT DOMAIN-CONTAINING PROTEIN 54"/>
    <property type="match status" value="1"/>
</dbReference>
<protein>
    <recommendedName>
        <fullName evidence="4">Ankyrin repeat domain-containing protein 54</fullName>
    </recommendedName>
</protein>
<keyword evidence="2 5" id="KW-0040">ANK repeat</keyword>
<evidence type="ECO:0000256" key="1">
    <source>
        <dbReference type="ARBA" id="ARBA00022737"/>
    </source>
</evidence>
<evidence type="ECO:0000256" key="4">
    <source>
        <dbReference type="ARBA" id="ARBA00039237"/>
    </source>
</evidence>
<dbReference type="Pfam" id="PF12796">
    <property type="entry name" value="Ank_2"/>
    <property type="match status" value="1"/>
</dbReference>
<dbReference type="EMBL" id="JARQZJ010000136">
    <property type="protein sequence ID" value="KAK9892632.1"/>
    <property type="molecule type" value="Genomic_DNA"/>
</dbReference>
<dbReference type="SUPFAM" id="SSF48403">
    <property type="entry name" value="Ankyrin repeat"/>
    <property type="match status" value="1"/>
</dbReference>